<evidence type="ECO:0000256" key="5">
    <source>
        <dbReference type="ARBA" id="ARBA00022946"/>
    </source>
</evidence>
<dbReference type="GO" id="GO:0045277">
    <property type="term" value="C:respiratory chain complex IV"/>
    <property type="evidence" value="ECO:0007669"/>
    <property type="project" value="InterPro"/>
</dbReference>
<comment type="similarity">
    <text evidence="2">Belongs to the cytochrome c oxidase IV family.</text>
</comment>
<keyword evidence="7" id="KW-0560">Oxidoreductase</keyword>
<dbReference type="Pfam" id="PF02936">
    <property type="entry name" value="COX4"/>
    <property type="match status" value="1"/>
</dbReference>
<dbReference type="InterPro" id="IPR004203">
    <property type="entry name" value="Cyt_c_oxidase_su4_fam"/>
</dbReference>
<evidence type="ECO:0000256" key="1">
    <source>
        <dbReference type="ARBA" id="ARBA00004434"/>
    </source>
</evidence>
<dbReference type="InterPro" id="IPR036639">
    <property type="entry name" value="Cyt_c_oxidase_su4_sf"/>
</dbReference>
<dbReference type="PANTHER" id="PTHR10707:SF10">
    <property type="entry name" value="CYTOCHROME C OXIDASE SUBUNIT 4"/>
    <property type="match status" value="1"/>
</dbReference>
<dbReference type="HOGENOM" id="CLU_070101_0_1_1"/>
<evidence type="ECO:0000256" key="4">
    <source>
        <dbReference type="ARBA" id="ARBA00022792"/>
    </source>
</evidence>
<dbReference type="AlphaFoldDB" id="R9PI45"/>
<dbReference type="STRING" id="1305764.R9PI45"/>
<keyword evidence="8" id="KW-0496">Mitochondrion</keyword>
<evidence type="ECO:0000256" key="8">
    <source>
        <dbReference type="ARBA" id="ARBA00023128"/>
    </source>
</evidence>
<dbReference type="Gene3D" id="1.10.442.10">
    <property type="entry name" value="Cytochrome c oxidase subunit IV"/>
    <property type="match status" value="1"/>
</dbReference>
<keyword evidence="11" id="KW-1185">Reference proteome</keyword>
<dbReference type="Proteomes" id="UP000014071">
    <property type="component" value="Unassembled WGS sequence"/>
</dbReference>
<keyword evidence="6" id="KW-1133">Transmembrane helix</keyword>
<dbReference type="OrthoDB" id="186013at2759"/>
<proteinExistence type="inferred from homology"/>
<keyword evidence="4" id="KW-0999">Mitochondrion inner membrane</keyword>
<protein>
    <submittedName>
        <fullName evidence="10">Cytochrome c oxidase subunit V</fullName>
    </submittedName>
</protein>
<accession>R9PI45</accession>
<evidence type="ECO:0000313" key="11">
    <source>
        <dbReference type="Proteomes" id="UP000014071"/>
    </source>
</evidence>
<dbReference type="CDD" id="cd00922">
    <property type="entry name" value="Cyt_c_Oxidase_IV"/>
    <property type="match status" value="1"/>
</dbReference>
<keyword evidence="3" id="KW-0812">Transmembrane</keyword>
<dbReference type="GO" id="GO:0016491">
    <property type="term" value="F:oxidoreductase activity"/>
    <property type="evidence" value="ECO:0007669"/>
    <property type="project" value="UniProtKB-KW"/>
</dbReference>
<organism evidence="10 11">
    <name type="scientific">Pseudozyma hubeiensis (strain SY62)</name>
    <name type="common">Yeast</name>
    <dbReference type="NCBI Taxonomy" id="1305764"/>
    <lineage>
        <taxon>Eukaryota</taxon>
        <taxon>Fungi</taxon>
        <taxon>Dikarya</taxon>
        <taxon>Basidiomycota</taxon>
        <taxon>Ustilaginomycotina</taxon>
        <taxon>Ustilaginomycetes</taxon>
        <taxon>Ustilaginales</taxon>
        <taxon>Ustilaginaceae</taxon>
        <taxon>Pseudozyma</taxon>
    </lineage>
</organism>
<evidence type="ECO:0000313" key="10">
    <source>
        <dbReference type="EMBL" id="GAC97765.1"/>
    </source>
</evidence>
<evidence type="ECO:0000256" key="6">
    <source>
        <dbReference type="ARBA" id="ARBA00022989"/>
    </source>
</evidence>
<evidence type="ECO:0000256" key="9">
    <source>
        <dbReference type="ARBA" id="ARBA00023136"/>
    </source>
</evidence>
<dbReference type="EMBL" id="DF238811">
    <property type="protein sequence ID" value="GAC97765.1"/>
    <property type="molecule type" value="Genomic_DNA"/>
</dbReference>
<keyword evidence="5" id="KW-0809">Transit peptide</keyword>
<evidence type="ECO:0000256" key="2">
    <source>
        <dbReference type="ARBA" id="ARBA00008135"/>
    </source>
</evidence>
<gene>
    <name evidence="10" type="ORF">PHSY_005352</name>
</gene>
<comment type="subcellular location">
    <subcellularLocation>
        <location evidence="1">Mitochondrion inner membrane</location>
        <topology evidence="1">Single-pass membrane protein</topology>
    </subcellularLocation>
</comment>
<dbReference type="RefSeq" id="XP_012191352.1">
    <property type="nucleotide sequence ID" value="XM_012335962.1"/>
</dbReference>
<keyword evidence="9" id="KW-0472">Membrane</keyword>
<evidence type="ECO:0000256" key="3">
    <source>
        <dbReference type="ARBA" id="ARBA00022692"/>
    </source>
</evidence>
<dbReference type="GO" id="GO:0005743">
    <property type="term" value="C:mitochondrial inner membrane"/>
    <property type="evidence" value="ECO:0007669"/>
    <property type="project" value="UniProtKB-SubCell"/>
</dbReference>
<dbReference type="GO" id="GO:0006123">
    <property type="term" value="P:mitochondrial electron transport, cytochrome c to oxygen"/>
    <property type="evidence" value="ECO:0007669"/>
    <property type="project" value="InterPro"/>
</dbReference>
<dbReference type="PANTHER" id="PTHR10707">
    <property type="entry name" value="CYTOCHROME C OXIDASE SUBUNIT IV"/>
    <property type="match status" value="1"/>
</dbReference>
<dbReference type="GeneID" id="24110631"/>
<name>R9PI45_PSEHS</name>
<sequence length="264" mass="28999">MIGQNVARASRSGLRAANLLGRRTMVTQEERWTLENARNAGAFIEGPNKVQLSHVVPNIEASWKGLSKEEQYGVFRQLEELQRKDWKELSVDEKKAATMPTVRRTAFPTCSFHTSSDAPTASSTPSSIDESRQVVFPFCPCLTAVDRSIEGTLRHNLWLIPSFYLVRPESSKHTAYFVSFGPHGPRKPITASGQGAKTFAGVVAALGVTTGVYYLMRANGGAPVKTMTKEWQEASNEIALEQKQNPITGISSDNYKGKGHVQSA</sequence>
<evidence type="ECO:0000256" key="7">
    <source>
        <dbReference type="ARBA" id="ARBA00023002"/>
    </source>
</evidence>
<dbReference type="SUPFAM" id="SSF81406">
    <property type="entry name" value="Mitochondrial cytochrome c oxidase subunit IV"/>
    <property type="match status" value="2"/>
</dbReference>
<dbReference type="eggNOG" id="KOG4075">
    <property type="taxonomic scope" value="Eukaryota"/>
</dbReference>
<reference evidence="11" key="1">
    <citation type="journal article" date="2013" name="Genome Announc.">
        <title>Draft genome sequence of the basidiomycetous yeast-like fungus Pseudozyma hubeiensis SY62, which produces an abundant amount of the biosurfactant mannosylerythritol lipids.</title>
        <authorList>
            <person name="Konishi M."/>
            <person name="Hatada Y."/>
            <person name="Horiuchi J."/>
        </authorList>
    </citation>
    <scope>NUCLEOTIDE SEQUENCE [LARGE SCALE GENOMIC DNA]</scope>
    <source>
        <strain evidence="11">SY62</strain>
    </source>
</reference>